<accession>A0A9E2BK44</accession>
<reference evidence="1 2" key="1">
    <citation type="journal article" date="2021" name="bioRxiv">
        <title>Unique metabolic strategies in Hadean analogues reveal hints for primordial physiology.</title>
        <authorList>
            <person name="Nobu M.K."/>
            <person name="Nakai R."/>
            <person name="Tamazawa S."/>
            <person name="Mori H."/>
            <person name="Toyoda A."/>
            <person name="Ijiri A."/>
            <person name="Suzuki S."/>
            <person name="Kurokawa K."/>
            <person name="Kamagata Y."/>
            <person name="Tamaki H."/>
        </authorList>
    </citation>
    <scope>NUCLEOTIDE SEQUENCE [LARGE SCALE GENOMIC DNA]</scope>
    <source>
        <strain evidence="1">BS525</strain>
    </source>
</reference>
<dbReference type="Gene3D" id="2.170.120.40">
    <property type="entry name" value="YbbR-like domain"/>
    <property type="match status" value="1"/>
</dbReference>
<evidence type="ECO:0000313" key="1">
    <source>
        <dbReference type="EMBL" id="MBT9145990.1"/>
    </source>
</evidence>
<evidence type="ECO:0000313" key="2">
    <source>
        <dbReference type="Proteomes" id="UP000811545"/>
    </source>
</evidence>
<dbReference type="Proteomes" id="UP000811545">
    <property type="component" value="Unassembled WGS sequence"/>
</dbReference>
<dbReference type="EMBL" id="QLTW01000256">
    <property type="protein sequence ID" value="MBT9145990.1"/>
    <property type="molecule type" value="Genomic_DNA"/>
</dbReference>
<proteinExistence type="predicted"/>
<protein>
    <submittedName>
        <fullName evidence="1">Uncharacterized protein</fullName>
    </submittedName>
</protein>
<comment type="caution">
    <text evidence="1">The sequence shown here is derived from an EMBL/GenBank/DDBJ whole genome shotgun (WGS) entry which is preliminary data.</text>
</comment>
<dbReference type="AlphaFoldDB" id="A0A9E2BK44"/>
<sequence length="209" mass="24028">MPFFIKQFPELKVNYVVSDSVLVYMNRLVSKKIAIKIDTSKVLLTDNIALDGQILIEPDSIEITGANTLIERFPNWLKLELPIKRLSSDYSEIIPINVRDYNYIKFKKKSVKVQINTIQLEPKSIFLNLEKSPIYNYSDTAFEVKLYYEQSIADTLTKLDTNALKLNLEPVLGKDKVGKLVLETVPVNVKRYEIIPSTINKTLVEDDKE</sequence>
<gene>
    <name evidence="1" type="ORF">DDT42_01869</name>
</gene>
<organism evidence="1 2">
    <name type="scientific">Psychracetigena formicireducens</name>
    <dbReference type="NCBI Taxonomy" id="2986056"/>
    <lineage>
        <taxon>Bacteria</taxon>
        <taxon>Bacillati</taxon>
        <taxon>Candidatus Lithacetigenota</taxon>
        <taxon>Candidatus Psychracetigena</taxon>
    </lineage>
</organism>
<name>A0A9E2BK44_PSYF1</name>